<evidence type="ECO:0000256" key="4">
    <source>
        <dbReference type="ARBA" id="ARBA00022692"/>
    </source>
</evidence>
<comment type="similarity">
    <text evidence="2">Belongs to the DoxX family.</text>
</comment>
<evidence type="ECO:0000256" key="3">
    <source>
        <dbReference type="ARBA" id="ARBA00022475"/>
    </source>
</evidence>
<evidence type="ECO:0000313" key="9">
    <source>
        <dbReference type="Proteomes" id="UP001596548"/>
    </source>
</evidence>
<keyword evidence="3" id="KW-1003">Cell membrane</keyword>
<feature type="transmembrane region" description="Helical" evidence="7">
    <location>
        <begin position="132"/>
        <end position="153"/>
    </location>
</feature>
<keyword evidence="5 7" id="KW-1133">Transmembrane helix</keyword>
<evidence type="ECO:0000256" key="5">
    <source>
        <dbReference type="ARBA" id="ARBA00022989"/>
    </source>
</evidence>
<dbReference type="Pfam" id="PF07681">
    <property type="entry name" value="DoxX"/>
    <property type="match status" value="1"/>
</dbReference>
<protein>
    <submittedName>
        <fullName evidence="8">DoxX family protein</fullName>
    </submittedName>
</protein>
<sequence>MDTGLLLLRLLIGGLLAAHGAQKLFGWFSGHGLTGTADFLESLGWRPGRTFAILLGGAEVAGGVALAMGAATPVAAGVVIAVLANAAWVVHRPNGLWNTAGGYEYPLVLAGAALVLALSGPGRFSIDHLAGWQLPSLAAAGVAIGVGMIGWLAGNTARDAGSISLFDRWIRPST</sequence>
<feature type="transmembrane region" description="Helical" evidence="7">
    <location>
        <begin position="102"/>
        <end position="120"/>
    </location>
</feature>
<name>A0ABW2I5B8_9ACTN</name>
<keyword evidence="4 7" id="KW-0812">Transmembrane</keyword>
<dbReference type="Proteomes" id="UP001596548">
    <property type="component" value="Unassembled WGS sequence"/>
</dbReference>
<dbReference type="InterPro" id="IPR051907">
    <property type="entry name" value="DoxX-like_oxidoreductase"/>
</dbReference>
<evidence type="ECO:0000256" key="7">
    <source>
        <dbReference type="SAM" id="Phobius"/>
    </source>
</evidence>
<evidence type="ECO:0000313" key="8">
    <source>
        <dbReference type="EMBL" id="MFC7280105.1"/>
    </source>
</evidence>
<keyword evidence="6 7" id="KW-0472">Membrane</keyword>
<organism evidence="8 9">
    <name type="scientific">Paractinoplanes rhizophilus</name>
    <dbReference type="NCBI Taxonomy" id="1416877"/>
    <lineage>
        <taxon>Bacteria</taxon>
        <taxon>Bacillati</taxon>
        <taxon>Actinomycetota</taxon>
        <taxon>Actinomycetes</taxon>
        <taxon>Micromonosporales</taxon>
        <taxon>Micromonosporaceae</taxon>
        <taxon>Paractinoplanes</taxon>
    </lineage>
</organism>
<evidence type="ECO:0000256" key="6">
    <source>
        <dbReference type="ARBA" id="ARBA00023136"/>
    </source>
</evidence>
<comment type="caution">
    <text evidence="8">The sequence shown here is derived from an EMBL/GenBank/DDBJ whole genome shotgun (WGS) entry which is preliminary data.</text>
</comment>
<proteinExistence type="inferred from homology"/>
<dbReference type="RefSeq" id="WP_378978072.1">
    <property type="nucleotide sequence ID" value="NZ_JBHTBJ010000076.1"/>
</dbReference>
<dbReference type="InterPro" id="IPR032808">
    <property type="entry name" value="DoxX"/>
</dbReference>
<evidence type="ECO:0000256" key="1">
    <source>
        <dbReference type="ARBA" id="ARBA00004651"/>
    </source>
</evidence>
<gene>
    <name evidence="8" type="ORF">ACFQS1_39625</name>
</gene>
<feature type="transmembrane region" description="Helical" evidence="7">
    <location>
        <begin position="64"/>
        <end position="90"/>
    </location>
</feature>
<keyword evidence="9" id="KW-1185">Reference proteome</keyword>
<reference evidence="9" key="1">
    <citation type="journal article" date="2019" name="Int. J. Syst. Evol. Microbiol.">
        <title>The Global Catalogue of Microorganisms (GCM) 10K type strain sequencing project: providing services to taxonomists for standard genome sequencing and annotation.</title>
        <authorList>
            <consortium name="The Broad Institute Genomics Platform"/>
            <consortium name="The Broad Institute Genome Sequencing Center for Infectious Disease"/>
            <person name="Wu L."/>
            <person name="Ma J."/>
        </authorList>
    </citation>
    <scope>NUCLEOTIDE SEQUENCE [LARGE SCALE GENOMIC DNA]</scope>
    <source>
        <strain evidence="9">XZYJT-10</strain>
    </source>
</reference>
<comment type="subcellular location">
    <subcellularLocation>
        <location evidence="1">Cell membrane</location>
        <topology evidence="1">Multi-pass membrane protein</topology>
    </subcellularLocation>
</comment>
<dbReference type="EMBL" id="JBHTBJ010000076">
    <property type="protein sequence ID" value="MFC7280105.1"/>
    <property type="molecule type" value="Genomic_DNA"/>
</dbReference>
<dbReference type="PANTHER" id="PTHR33452">
    <property type="entry name" value="OXIDOREDUCTASE CATD-RELATED"/>
    <property type="match status" value="1"/>
</dbReference>
<accession>A0ABW2I5B8</accession>
<evidence type="ECO:0000256" key="2">
    <source>
        <dbReference type="ARBA" id="ARBA00006679"/>
    </source>
</evidence>
<dbReference type="PANTHER" id="PTHR33452:SF1">
    <property type="entry name" value="INNER MEMBRANE PROTEIN YPHA-RELATED"/>
    <property type="match status" value="1"/>
</dbReference>